<evidence type="ECO:0000256" key="2">
    <source>
        <dbReference type="ARBA" id="ARBA00023015"/>
    </source>
</evidence>
<dbReference type="InterPro" id="IPR013325">
    <property type="entry name" value="RNA_pol_sigma_r2"/>
</dbReference>
<dbReference type="CDD" id="cd06171">
    <property type="entry name" value="Sigma70_r4"/>
    <property type="match status" value="1"/>
</dbReference>
<dbReference type="Pfam" id="PF08281">
    <property type="entry name" value="Sigma70_r4_2"/>
    <property type="match status" value="1"/>
</dbReference>
<keyword evidence="10" id="KW-1185">Reference proteome</keyword>
<dbReference type="InterPro" id="IPR014284">
    <property type="entry name" value="RNA_pol_sigma-70_dom"/>
</dbReference>
<accession>A0AAN5AKP9</accession>
<evidence type="ECO:0000256" key="4">
    <source>
        <dbReference type="ARBA" id="ARBA00023125"/>
    </source>
</evidence>
<feature type="domain" description="RNA polymerase sigma factor 70 region 4 type 2" evidence="8">
    <location>
        <begin position="110"/>
        <end position="158"/>
    </location>
</feature>
<dbReference type="SUPFAM" id="SSF88659">
    <property type="entry name" value="Sigma3 and sigma4 domains of RNA polymerase sigma factors"/>
    <property type="match status" value="1"/>
</dbReference>
<dbReference type="Proteomes" id="UP001310022">
    <property type="component" value="Unassembled WGS sequence"/>
</dbReference>
<protein>
    <recommendedName>
        <fullName evidence="6">RNA polymerase sigma factor</fullName>
    </recommendedName>
</protein>
<dbReference type="RefSeq" id="WP_338236363.1">
    <property type="nucleotide sequence ID" value="NZ_BQKE01000001.1"/>
</dbReference>
<dbReference type="Gene3D" id="1.10.1740.10">
    <property type="match status" value="1"/>
</dbReference>
<organism evidence="9 10">
    <name type="scientific">Persicobacter diffluens</name>
    <dbReference type="NCBI Taxonomy" id="981"/>
    <lineage>
        <taxon>Bacteria</taxon>
        <taxon>Pseudomonadati</taxon>
        <taxon>Bacteroidota</taxon>
        <taxon>Cytophagia</taxon>
        <taxon>Cytophagales</taxon>
        <taxon>Persicobacteraceae</taxon>
        <taxon>Persicobacter</taxon>
    </lineage>
</organism>
<evidence type="ECO:0000256" key="5">
    <source>
        <dbReference type="ARBA" id="ARBA00023163"/>
    </source>
</evidence>
<keyword evidence="5 6" id="KW-0804">Transcription</keyword>
<dbReference type="InterPro" id="IPR000838">
    <property type="entry name" value="RNA_pol_sigma70_ECF_CS"/>
</dbReference>
<evidence type="ECO:0000313" key="10">
    <source>
        <dbReference type="Proteomes" id="UP001310022"/>
    </source>
</evidence>
<dbReference type="InterPro" id="IPR013249">
    <property type="entry name" value="RNA_pol_sigma70_r4_t2"/>
</dbReference>
<dbReference type="GO" id="GO:0003677">
    <property type="term" value="F:DNA binding"/>
    <property type="evidence" value="ECO:0007669"/>
    <property type="project" value="UniProtKB-KW"/>
</dbReference>
<evidence type="ECO:0000256" key="6">
    <source>
        <dbReference type="RuleBase" id="RU000716"/>
    </source>
</evidence>
<dbReference type="AlphaFoldDB" id="A0AAN5AKP9"/>
<dbReference type="PANTHER" id="PTHR43133:SF25">
    <property type="entry name" value="RNA POLYMERASE SIGMA FACTOR RFAY-RELATED"/>
    <property type="match status" value="1"/>
</dbReference>
<dbReference type="EMBL" id="BQKE01000001">
    <property type="protein sequence ID" value="GJM60656.1"/>
    <property type="molecule type" value="Genomic_DNA"/>
</dbReference>
<proteinExistence type="inferred from homology"/>
<dbReference type="InterPro" id="IPR039425">
    <property type="entry name" value="RNA_pol_sigma-70-like"/>
</dbReference>
<dbReference type="Pfam" id="PF04542">
    <property type="entry name" value="Sigma70_r2"/>
    <property type="match status" value="1"/>
</dbReference>
<sequence length="166" mass="19434">MEDMDFEKGLHQYESQLYATAYKFTKDYDAAQDLVQETLIKAFKGRDKFKSGTNLKAWLLVILKNTFFSQYQSDKRRGEQFDHTDSLDAFLAWKGGANKNLADSRIAVEEIKKEIDKLDDQYRMPFMLYFQGFSYLEIGEKLSLPIGTVKNRIHLARKVLKERVKI</sequence>
<evidence type="ECO:0000259" key="8">
    <source>
        <dbReference type="Pfam" id="PF08281"/>
    </source>
</evidence>
<keyword evidence="2 6" id="KW-0805">Transcription regulation</keyword>
<evidence type="ECO:0000256" key="3">
    <source>
        <dbReference type="ARBA" id="ARBA00023082"/>
    </source>
</evidence>
<dbReference type="Gene3D" id="1.10.10.10">
    <property type="entry name" value="Winged helix-like DNA-binding domain superfamily/Winged helix DNA-binding domain"/>
    <property type="match status" value="1"/>
</dbReference>
<dbReference type="PANTHER" id="PTHR43133">
    <property type="entry name" value="RNA POLYMERASE ECF-TYPE SIGMA FACTO"/>
    <property type="match status" value="1"/>
</dbReference>
<feature type="domain" description="RNA polymerase sigma-70 region 2" evidence="7">
    <location>
        <begin position="11"/>
        <end position="76"/>
    </location>
</feature>
<dbReference type="GO" id="GO:0006352">
    <property type="term" value="P:DNA-templated transcription initiation"/>
    <property type="evidence" value="ECO:0007669"/>
    <property type="project" value="InterPro"/>
</dbReference>
<dbReference type="GO" id="GO:0016987">
    <property type="term" value="F:sigma factor activity"/>
    <property type="evidence" value="ECO:0007669"/>
    <property type="project" value="UniProtKB-KW"/>
</dbReference>
<dbReference type="InterPro" id="IPR007627">
    <property type="entry name" value="RNA_pol_sigma70_r2"/>
</dbReference>
<evidence type="ECO:0000313" key="9">
    <source>
        <dbReference type="EMBL" id="GJM60656.1"/>
    </source>
</evidence>
<dbReference type="PROSITE" id="PS01063">
    <property type="entry name" value="SIGMA70_ECF"/>
    <property type="match status" value="1"/>
</dbReference>
<reference evidence="9 10" key="1">
    <citation type="submission" date="2021-12" db="EMBL/GenBank/DDBJ databases">
        <title>Genome sequencing of bacteria with rrn-lacking chromosome and rrn-plasmid.</title>
        <authorList>
            <person name="Anda M."/>
            <person name="Iwasaki W."/>
        </authorList>
    </citation>
    <scope>NUCLEOTIDE SEQUENCE [LARGE SCALE GENOMIC DNA]</scope>
    <source>
        <strain evidence="9 10">NBRC 15940</strain>
    </source>
</reference>
<evidence type="ECO:0000259" key="7">
    <source>
        <dbReference type="Pfam" id="PF04542"/>
    </source>
</evidence>
<dbReference type="SUPFAM" id="SSF88946">
    <property type="entry name" value="Sigma2 domain of RNA polymerase sigma factors"/>
    <property type="match status" value="1"/>
</dbReference>
<keyword evidence="4 6" id="KW-0238">DNA-binding</keyword>
<comment type="caution">
    <text evidence="9">The sequence shown here is derived from an EMBL/GenBank/DDBJ whole genome shotgun (WGS) entry which is preliminary data.</text>
</comment>
<dbReference type="InterPro" id="IPR013324">
    <property type="entry name" value="RNA_pol_sigma_r3/r4-like"/>
</dbReference>
<keyword evidence="3 6" id="KW-0731">Sigma factor</keyword>
<gene>
    <name evidence="9" type="ORF">PEDI_12080</name>
</gene>
<dbReference type="NCBIfam" id="TIGR02937">
    <property type="entry name" value="sigma70-ECF"/>
    <property type="match status" value="1"/>
</dbReference>
<name>A0AAN5AKP9_9BACT</name>
<comment type="similarity">
    <text evidence="1 6">Belongs to the sigma-70 factor family. ECF subfamily.</text>
</comment>
<dbReference type="InterPro" id="IPR036388">
    <property type="entry name" value="WH-like_DNA-bd_sf"/>
</dbReference>
<evidence type="ECO:0000256" key="1">
    <source>
        <dbReference type="ARBA" id="ARBA00010641"/>
    </source>
</evidence>